<protein>
    <submittedName>
        <fullName evidence="10">Putative tail assembly protein</fullName>
    </submittedName>
</protein>
<dbReference type="GO" id="GO:0001897">
    <property type="term" value="P:symbiont-mediated cytolysis of host cell"/>
    <property type="evidence" value="ECO:0007669"/>
    <property type="project" value="UniProtKB-ARBA"/>
</dbReference>
<keyword evidence="3" id="KW-0479">Metal-binding</keyword>
<accession>A0A5B9NFK1</accession>
<dbReference type="InterPro" id="IPR000064">
    <property type="entry name" value="NLP_P60_dom"/>
</dbReference>
<evidence type="ECO:0000256" key="6">
    <source>
        <dbReference type="ARBA" id="ARBA00022833"/>
    </source>
</evidence>
<dbReference type="InterPro" id="IPR037518">
    <property type="entry name" value="MPN"/>
</dbReference>
<evidence type="ECO:0000256" key="3">
    <source>
        <dbReference type="ARBA" id="ARBA00022723"/>
    </source>
</evidence>
<reference evidence="10 11" key="1">
    <citation type="submission" date="2019-04" db="EMBL/GenBank/DDBJ databases">
        <authorList>
            <person name="Sirrine M.R."/>
            <person name="Thurgood T.L."/>
            <person name="Sharma R."/>
            <person name="Arens D.K."/>
            <person name="Kruger J.L."/>
            <person name="Thompson D.W."/>
            <person name="Grose J.H."/>
        </authorList>
    </citation>
    <scope>NUCLEOTIDE SEQUENCE [LARGE SCALE GENOMIC DNA]</scope>
</reference>
<dbReference type="CDD" id="cd08073">
    <property type="entry name" value="MPN_NLPC_P60"/>
    <property type="match status" value="1"/>
</dbReference>
<feature type="domain" description="MPN" evidence="8">
    <location>
        <begin position="4"/>
        <end position="136"/>
    </location>
</feature>
<dbReference type="EMBL" id="MN013083">
    <property type="protein sequence ID" value="QEG12974.1"/>
    <property type="molecule type" value="Genomic_DNA"/>
</dbReference>
<dbReference type="Gene3D" id="3.90.1720.10">
    <property type="entry name" value="endopeptidase domain like (from Nostoc punctiforme)"/>
    <property type="match status" value="1"/>
</dbReference>
<evidence type="ECO:0000256" key="5">
    <source>
        <dbReference type="ARBA" id="ARBA00022807"/>
    </source>
</evidence>
<proteinExistence type="inferred from homology"/>
<evidence type="ECO:0000313" key="10">
    <source>
        <dbReference type="EMBL" id="QEG12974.1"/>
    </source>
</evidence>
<evidence type="ECO:0000256" key="2">
    <source>
        <dbReference type="ARBA" id="ARBA00022670"/>
    </source>
</evidence>
<dbReference type="SUPFAM" id="SSF54001">
    <property type="entry name" value="Cysteine proteinases"/>
    <property type="match status" value="1"/>
</dbReference>
<dbReference type="GO" id="GO:0006508">
    <property type="term" value="P:proteolysis"/>
    <property type="evidence" value="ECO:0007669"/>
    <property type="project" value="UniProtKB-KW"/>
</dbReference>
<gene>
    <name evidence="10" type="ORF">ALINA_20</name>
</gene>
<dbReference type="PROSITE" id="PS51935">
    <property type="entry name" value="NLPC_P60"/>
    <property type="match status" value="1"/>
</dbReference>
<keyword evidence="4" id="KW-0378">Hydrolase</keyword>
<keyword evidence="7" id="KW-0482">Metalloprotease</keyword>
<dbReference type="PANTHER" id="PTHR34858:SF1">
    <property type="entry name" value="CYSO-CYSTEINE PEPTIDASE"/>
    <property type="match status" value="1"/>
</dbReference>
<dbReference type="InterPro" id="IPR038765">
    <property type="entry name" value="Papain-like_cys_pep_sf"/>
</dbReference>
<evidence type="ECO:0000256" key="1">
    <source>
        <dbReference type="ARBA" id="ARBA00007074"/>
    </source>
</evidence>
<dbReference type="Gene3D" id="3.40.140.10">
    <property type="entry name" value="Cytidine Deaminase, domain 2"/>
    <property type="match status" value="1"/>
</dbReference>
<dbReference type="GO" id="GO:0008234">
    <property type="term" value="F:cysteine-type peptidase activity"/>
    <property type="evidence" value="ECO:0007669"/>
    <property type="project" value="UniProtKB-KW"/>
</dbReference>
<name>A0A5B9NFK1_9CAUD</name>
<keyword evidence="11" id="KW-1185">Reference proteome</keyword>
<dbReference type="Pfam" id="PF00877">
    <property type="entry name" value="NLPC_P60"/>
    <property type="match status" value="1"/>
</dbReference>
<keyword evidence="2" id="KW-0645">Protease</keyword>
<feature type="domain" description="NlpC/P60" evidence="9">
    <location>
        <begin position="98"/>
        <end position="238"/>
    </location>
</feature>
<evidence type="ECO:0000259" key="9">
    <source>
        <dbReference type="PROSITE" id="PS51935"/>
    </source>
</evidence>
<evidence type="ECO:0000256" key="4">
    <source>
        <dbReference type="ARBA" id="ARBA00022801"/>
    </source>
</evidence>
<dbReference type="Proteomes" id="UP000323138">
    <property type="component" value="Segment"/>
</dbReference>
<organism evidence="10 11">
    <name type="scientific">Klebsiella phage vB_KpnS_Alina</name>
    <dbReference type="NCBI Taxonomy" id="2591370"/>
    <lineage>
        <taxon>Viruses</taxon>
        <taxon>Duplodnaviria</taxon>
        <taxon>Heunggongvirae</taxon>
        <taxon>Uroviricota</taxon>
        <taxon>Caudoviricetes</taxon>
        <taxon>Drexlerviridae</taxon>
        <taxon>Webervirus</taxon>
        <taxon>Webervirus alina</taxon>
    </lineage>
</organism>
<keyword evidence="6" id="KW-0862">Zinc</keyword>
<keyword evidence="5" id="KW-0788">Thiol protease</keyword>
<dbReference type="Pfam" id="PF14464">
    <property type="entry name" value="Prok-JAB"/>
    <property type="match status" value="1"/>
</dbReference>
<dbReference type="InterPro" id="IPR051929">
    <property type="entry name" value="VirAsm_ModProt"/>
</dbReference>
<sequence length="249" mass="28860">MDGNMLTPKIKMQIMQHAKEVYPYECAGLVTQKSRVQKYHRLDNVSPDPENESMPDETQYALASLEGEPIAFVHSHTGDGATTIPSATDLCFCDESGLSWVIVSIPEGDMRIIEPKRRPLIGRPWALGAYDCYGLVMDFHKRHGVTLTDRRLPFEWWKPEYKEDLYRDYWREDGFIENTGDPEVGDMIIFQLQADKWNHAGIYVGNNNILHHAFGKLSRRDIYSGWYEQHKVLICRHKDLKHGITYKDD</sequence>
<dbReference type="SUPFAM" id="SSF102712">
    <property type="entry name" value="JAB1/MPN domain"/>
    <property type="match status" value="1"/>
</dbReference>
<dbReference type="GO" id="GO:0008270">
    <property type="term" value="F:zinc ion binding"/>
    <property type="evidence" value="ECO:0007669"/>
    <property type="project" value="TreeGrafter"/>
</dbReference>
<dbReference type="InterPro" id="IPR028090">
    <property type="entry name" value="JAB_dom_prok"/>
</dbReference>
<dbReference type="GO" id="GO:0008235">
    <property type="term" value="F:metalloexopeptidase activity"/>
    <property type="evidence" value="ECO:0007669"/>
    <property type="project" value="TreeGrafter"/>
</dbReference>
<dbReference type="PROSITE" id="PS50249">
    <property type="entry name" value="MPN"/>
    <property type="match status" value="1"/>
</dbReference>
<evidence type="ECO:0000313" key="11">
    <source>
        <dbReference type="Proteomes" id="UP000323138"/>
    </source>
</evidence>
<evidence type="ECO:0000259" key="8">
    <source>
        <dbReference type="PROSITE" id="PS50249"/>
    </source>
</evidence>
<evidence type="ECO:0000256" key="7">
    <source>
        <dbReference type="ARBA" id="ARBA00023049"/>
    </source>
</evidence>
<dbReference type="PANTHER" id="PTHR34858">
    <property type="entry name" value="CYSO-CYSTEINE PEPTIDASE"/>
    <property type="match status" value="1"/>
</dbReference>
<comment type="similarity">
    <text evidence="1">Belongs to the peptidase C40 family.</text>
</comment>